<comment type="caution">
    <text evidence="1">The sequence shown here is derived from an EMBL/GenBank/DDBJ whole genome shotgun (WGS) entry which is preliminary data.</text>
</comment>
<reference evidence="1 2" key="1">
    <citation type="submission" date="2018-11" db="EMBL/GenBank/DDBJ databases">
        <title>Clostridium sp. nov., a member of the family Erysipelotrichaceae isolated from pig faeces.</title>
        <authorList>
            <person name="Chang Y.-H."/>
        </authorList>
    </citation>
    <scope>NUCLEOTIDE SEQUENCE [LARGE SCALE GENOMIC DNA]</scope>
    <source>
        <strain evidence="1 2">YH-panp20</strain>
    </source>
</reference>
<organism evidence="1 2">
    <name type="scientific">Absicoccus porci</name>
    <dbReference type="NCBI Taxonomy" id="2486576"/>
    <lineage>
        <taxon>Bacteria</taxon>
        <taxon>Bacillati</taxon>
        <taxon>Bacillota</taxon>
        <taxon>Erysipelotrichia</taxon>
        <taxon>Erysipelotrichales</taxon>
        <taxon>Erysipelotrichaceae</taxon>
        <taxon>Absicoccus</taxon>
    </lineage>
</organism>
<sequence>MKYEETGFQGVDHQFCVFEMKPWLRKAVNNFPGSEDATHILTYGYIDHDAGVSLEVLACVQEKDPKIKLCDGNDAISVKIRIGQVMDDEFYILDEDDDLNDRFQTKIDALKQYEATDAIKKARTFPFVRPYQNIEYPDDIQILLYRENLAPEMVWVRMEDVTDHYIEAKLLSDPYDPSFGVHAGDMLKVYANQPQNQPVYCYSDVSEKSLS</sequence>
<dbReference type="EMBL" id="RJQC01000001">
    <property type="protein sequence ID" value="RNM31119.1"/>
    <property type="molecule type" value="Genomic_DNA"/>
</dbReference>
<proteinExistence type="predicted"/>
<dbReference type="OrthoDB" id="1634426at2"/>
<evidence type="ECO:0000313" key="1">
    <source>
        <dbReference type="EMBL" id="RNM31119.1"/>
    </source>
</evidence>
<protein>
    <submittedName>
        <fullName evidence="1">Uncharacterized protein</fullName>
    </submittedName>
</protein>
<keyword evidence="2" id="KW-1185">Reference proteome</keyword>
<dbReference type="Proteomes" id="UP000276568">
    <property type="component" value="Unassembled WGS sequence"/>
</dbReference>
<dbReference type="RefSeq" id="WP_128519299.1">
    <property type="nucleotide sequence ID" value="NZ_JAXEUF010000033.1"/>
</dbReference>
<evidence type="ECO:0000313" key="2">
    <source>
        <dbReference type="Proteomes" id="UP000276568"/>
    </source>
</evidence>
<name>A0A3N0I261_9FIRM</name>
<gene>
    <name evidence="1" type="ORF">EDX97_00660</name>
</gene>
<accession>A0A3N0I261</accession>
<dbReference type="AlphaFoldDB" id="A0A3N0I261"/>